<organism evidence="3 4">
    <name type="scientific">Plantactinospora sonchi</name>
    <dbReference type="NCBI Taxonomy" id="1544735"/>
    <lineage>
        <taxon>Bacteria</taxon>
        <taxon>Bacillati</taxon>
        <taxon>Actinomycetota</taxon>
        <taxon>Actinomycetes</taxon>
        <taxon>Micromonosporales</taxon>
        <taxon>Micromonosporaceae</taxon>
        <taxon>Plantactinospora</taxon>
    </lineage>
</organism>
<keyword evidence="4" id="KW-1185">Reference proteome</keyword>
<dbReference type="RefSeq" id="WP_331216067.1">
    <property type="nucleotide sequence ID" value="NZ_JAZGQK010000017.1"/>
</dbReference>
<keyword evidence="2" id="KW-1133">Transmembrane helix</keyword>
<dbReference type="Proteomes" id="UP001332243">
    <property type="component" value="Unassembled WGS sequence"/>
</dbReference>
<proteinExistence type="predicted"/>
<sequence length="187" mass="20302">MTIDWANDIDWGDAPAWFAFFISVGAGIIALVALGYARKSAVSSEISAKATVRQAAAAERQVELAEAAAATQPGSRQDQQDQPGTQSGSTLRATIPRQKVSYVAWWIEHQSNDGYLLRNIGTGTARNVEIDESRIRCMVRSEFPVAELPPNASTKMLLSTSLAAPSKPGELWVRWDGHPEWVAVPVP</sequence>
<evidence type="ECO:0000313" key="4">
    <source>
        <dbReference type="Proteomes" id="UP001332243"/>
    </source>
</evidence>
<feature type="transmembrane region" description="Helical" evidence="2">
    <location>
        <begin position="16"/>
        <end position="37"/>
    </location>
</feature>
<keyword evidence="2" id="KW-0812">Transmembrane</keyword>
<name>A0ABU7RWS0_9ACTN</name>
<dbReference type="EMBL" id="JAZGQK010000017">
    <property type="protein sequence ID" value="MEE6260963.1"/>
    <property type="molecule type" value="Genomic_DNA"/>
</dbReference>
<evidence type="ECO:0000256" key="1">
    <source>
        <dbReference type="SAM" id="MobiDB-lite"/>
    </source>
</evidence>
<protein>
    <submittedName>
        <fullName evidence="3">Uncharacterized protein</fullName>
    </submittedName>
</protein>
<reference evidence="3 4" key="1">
    <citation type="submission" date="2024-01" db="EMBL/GenBank/DDBJ databases">
        <title>Genome insights into Plantactinospora sonchi sp. nov.</title>
        <authorList>
            <person name="Wang L."/>
        </authorList>
    </citation>
    <scope>NUCLEOTIDE SEQUENCE [LARGE SCALE GENOMIC DNA]</scope>
    <source>
        <strain evidence="3 4">NEAU-QY2</strain>
    </source>
</reference>
<feature type="region of interest" description="Disordered" evidence="1">
    <location>
        <begin position="64"/>
        <end position="91"/>
    </location>
</feature>
<gene>
    <name evidence="3" type="ORF">V1633_20990</name>
</gene>
<evidence type="ECO:0000256" key="2">
    <source>
        <dbReference type="SAM" id="Phobius"/>
    </source>
</evidence>
<accession>A0ABU7RWS0</accession>
<comment type="caution">
    <text evidence="3">The sequence shown here is derived from an EMBL/GenBank/DDBJ whole genome shotgun (WGS) entry which is preliminary data.</text>
</comment>
<keyword evidence="2" id="KW-0472">Membrane</keyword>
<evidence type="ECO:0000313" key="3">
    <source>
        <dbReference type="EMBL" id="MEE6260963.1"/>
    </source>
</evidence>
<feature type="compositionally biased region" description="Polar residues" evidence="1">
    <location>
        <begin position="72"/>
        <end position="91"/>
    </location>
</feature>